<keyword evidence="3" id="KW-1003">Cell membrane</keyword>
<dbReference type="EMBL" id="RIZI01000134">
    <property type="protein sequence ID" value="RNF67573.1"/>
    <property type="molecule type" value="Genomic_DNA"/>
</dbReference>
<comment type="similarity">
    <text evidence="2">Belongs to the MreD family.</text>
</comment>
<evidence type="ECO:0000256" key="6">
    <source>
        <dbReference type="ARBA" id="ARBA00022989"/>
    </source>
</evidence>
<evidence type="ECO:0000256" key="2">
    <source>
        <dbReference type="ARBA" id="ARBA00007776"/>
    </source>
</evidence>
<proteinExistence type="inferred from homology"/>
<evidence type="ECO:0000256" key="3">
    <source>
        <dbReference type="ARBA" id="ARBA00022475"/>
    </source>
</evidence>
<keyword evidence="5" id="KW-0133">Cell shape</keyword>
<dbReference type="AlphaFoldDB" id="A0A3M8RG89"/>
<dbReference type="GO" id="GO:0008360">
    <property type="term" value="P:regulation of cell shape"/>
    <property type="evidence" value="ECO:0007669"/>
    <property type="project" value="UniProtKB-KW"/>
</dbReference>
<dbReference type="NCBIfam" id="TIGR03426">
    <property type="entry name" value="shape_MreD"/>
    <property type="match status" value="1"/>
</dbReference>
<comment type="caution">
    <text evidence="9">The sequence shown here is derived from an EMBL/GenBank/DDBJ whole genome shotgun (WGS) entry which is preliminary data.</text>
</comment>
<feature type="transmembrane region" description="Helical" evidence="8">
    <location>
        <begin position="124"/>
        <end position="146"/>
    </location>
</feature>
<dbReference type="PIRSF" id="PIRSF018472">
    <property type="entry name" value="MreD_proteobac"/>
    <property type="match status" value="1"/>
</dbReference>
<accession>A0A3M8RG89</accession>
<evidence type="ECO:0000256" key="7">
    <source>
        <dbReference type="ARBA" id="ARBA00023136"/>
    </source>
</evidence>
<comment type="subcellular location">
    <subcellularLocation>
        <location evidence="1">Cell membrane</location>
        <topology evidence="1">Multi-pass membrane protein</topology>
    </subcellularLocation>
</comment>
<dbReference type="InterPro" id="IPR026034">
    <property type="entry name" value="MreD_proteobac"/>
</dbReference>
<evidence type="ECO:0000256" key="5">
    <source>
        <dbReference type="ARBA" id="ARBA00022960"/>
    </source>
</evidence>
<dbReference type="Pfam" id="PF04093">
    <property type="entry name" value="MreD"/>
    <property type="match status" value="1"/>
</dbReference>
<dbReference type="OrthoDB" id="5297408at2"/>
<name>A0A3M8RG89_9PROT</name>
<evidence type="ECO:0000256" key="4">
    <source>
        <dbReference type="ARBA" id="ARBA00022692"/>
    </source>
</evidence>
<evidence type="ECO:0000256" key="1">
    <source>
        <dbReference type="ARBA" id="ARBA00004651"/>
    </source>
</evidence>
<dbReference type="InterPro" id="IPR007227">
    <property type="entry name" value="Cell_shape_determining_MreD"/>
</dbReference>
<protein>
    <submittedName>
        <fullName evidence="9">Rod shape-determining protein MreD</fullName>
    </submittedName>
</protein>
<keyword evidence="7 8" id="KW-0472">Membrane</keyword>
<dbReference type="RefSeq" id="WP_123102446.1">
    <property type="nucleotide sequence ID" value="NZ_CP127527.1"/>
</dbReference>
<evidence type="ECO:0000313" key="9">
    <source>
        <dbReference type="EMBL" id="RNF67573.1"/>
    </source>
</evidence>
<sequence>MNALLLALGFFLALAGDSLPMGPLYLALRPDFVALLLLYWAITSATELGLGVAWIIGLVQDVVDGGILGAHAMAAAVMIFVLYAGLGKVRNLPPWEQLFFIFILLLAERLVAWSWQIWGGPIAWNFALLLGPLTGALLWPVFVYLLDRIRHRLRSA</sequence>
<dbReference type="PANTHER" id="PTHR37484:SF1">
    <property type="entry name" value="ROD SHAPE-DETERMINING PROTEIN MRED"/>
    <property type="match status" value="1"/>
</dbReference>
<dbReference type="PANTHER" id="PTHR37484">
    <property type="entry name" value="ROD SHAPE-DETERMINING PROTEIN MRED"/>
    <property type="match status" value="1"/>
</dbReference>
<keyword evidence="4 8" id="KW-0812">Transmembrane</keyword>
<organism evidence="9">
    <name type="scientific">Acidithiobacillus sulfuriphilus</name>
    <dbReference type="NCBI Taxonomy" id="1867749"/>
    <lineage>
        <taxon>Bacteria</taxon>
        <taxon>Pseudomonadati</taxon>
        <taxon>Pseudomonadota</taxon>
        <taxon>Acidithiobacillia</taxon>
        <taxon>Acidithiobacillales</taxon>
        <taxon>Acidithiobacillaceae</taxon>
        <taxon>Acidithiobacillus</taxon>
    </lineage>
</organism>
<evidence type="ECO:0000256" key="8">
    <source>
        <dbReference type="SAM" id="Phobius"/>
    </source>
</evidence>
<feature type="transmembrane region" description="Helical" evidence="8">
    <location>
        <begin position="98"/>
        <end position="118"/>
    </location>
</feature>
<keyword evidence="6 8" id="KW-1133">Transmembrane helix</keyword>
<feature type="transmembrane region" description="Helical" evidence="8">
    <location>
        <begin position="67"/>
        <end position="86"/>
    </location>
</feature>
<gene>
    <name evidence="9" type="primary">mreD</name>
    <name evidence="9" type="ORF">EC580_04100</name>
</gene>
<dbReference type="GO" id="GO:0005886">
    <property type="term" value="C:plasma membrane"/>
    <property type="evidence" value="ECO:0007669"/>
    <property type="project" value="UniProtKB-SubCell"/>
</dbReference>
<reference evidence="9" key="1">
    <citation type="submission" date="2018-10" db="EMBL/GenBank/DDBJ databases">
        <title>Acidithiobacillus sulfuriphilus sp. nov.: an extremely acidophilic sulfur-oxidizing chemolithotroph isolated from a neutral pH environment.</title>
        <authorList>
            <person name="Falagan C."/>
            <person name="Moya-Beltran A."/>
            <person name="Quatrini R."/>
            <person name="Johnson D.B."/>
        </authorList>
    </citation>
    <scope>NUCLEOTIDE SEQUENCE [LARGE SCALE GENOMIC DNA]</scope>
    <source>
        <strain evidence="9">CJ-2</strain>
    </source>
</reference>